<feature type="binding site" evidence="9">
    <location>
        <position position="91"/>
    </location>
    <ligand>
        <name>substrate</name>
    </ligand>
</feature>
<evidence type="ECO:0000256" key="12">
    <source>
        <dbReference type="RuleBase" id="RU361152"/>
    </source>
</evidence>
<evidence type="ECO:0000256" key="4">
    <source>
        <dbReference type="ARBA" id="ARBA00022801"/>
    </source>
</evidence>
<dbReference type="GO" id="GO:0004553">
    <property type="term" value="F:hydrolase activity, hydrolyzing O-glycosyl compounds"/>
    <property type="evidence" value="ECO:0007669"/>
    <property type="project" value="InterPro"/>
</dbReference>
<dbReference type="InterPro" id="IPR015955">
    <property type="entry name" value="Lactate_DH/Glyco_Ohase_4_C"/>
</dbReference>
<keyword evidence="10" id="KW-0408">Iron</keyword>
<dbReference type="SUPFAM" id="SSF51735">
    <property type="entry name" value="NAD(P)-binding Rossmann-fold domains"/>
    <property type="match status" value="1"/>
</dbReference>
<evidence type="ECO:0000256" key="10">
    <source>
        <dbReference type="PIRSR" id="PIRSR601088-3"/>
    </source>
</evidence>
<dbReference type="InterPro" id="IPR022616">
    <property type="entry name" value="Glyco_hydro_4_C"/>
</dbReference>
<dbReference type="InterPro" id="IPR053715">
    <property type="entry name" value="GH4_Enzyme_sf"/>
</dbReference>
<dbReference type="InParanoid" id="A0A146GAE5"/>
<keyword evidence="10" id="KW-0533">Nickel</keyword>
<feature type="binding site" evidence="9">
    <location>
        <position position="147"/>
    </location>
    <ligand>
        <name>substrate</name>
    </ligand>
</feature>
<feature type="domain" description="Glycosyl hydrolase family 4 C-terminal" evidence="13">
    <location>
        <begin position="198"/>
        <end position="425"/>
    </location>
</feature>
<keyword evidence="7" id="KW-0119">Carbohydrate metabolism</keyword>
<dbReference type="PRINTS" id="PR00732">
    <property type="entry name" value="GLHYDRLASE4"/>
</dbReference>
<keyword evidence="8 12" id="KW-0326">Glycosidase</keyword>
<organism evidence="14 15">
    <name type="scientific">Terrimicrobium sacchariphilum</name>
    <dbReference type="NCBI Taxonomy" id="690879"/>
    <lineage>
        <taxon>Bacteria</taxon>
        <taxon>Pseudomonadati</taxon>
        <taxon>Verrucomicrobiota</taxon>
        <taxon>Terrimicrobiia</taxon>
        <taxon>Terrimicrobiales</taxon>
        <taxon>Terrimicrobiaceae</taxon>
        <taxon>Terrimicrobium</taxon>
    </lineage>
</organism>
<feature type="binding site" evidence="10">
    <location>
        <position position="203"/>
    </location>
    <ligand>
        <name>Mn(2+)</name>
        <dbReference type="ChEBI" id="CHEBI:29035"/>
    </ligand>
</feature>
<evidence type="ECO:0000256" key="11">
    <source>
        <dbReference type="PIRSR" id="PIRSR601088-4"/>
    </source>
</evidence>
<dbReference type="STRING" id="690879.TSACC_22816"/>
<dbReference type="InterPro" id="IPR036291">
    <property type="entry name" value="NAD(P)-bd_dom_sf"/>
</dbReference>
<dbReference type="SUPFAM" id="SSF56327">
    <property type="entry name" value="LDH C-terminal domain-like"/>
    <property type="match status" value="1"/>
</dbReference>
<feature type="binding site" evidence="10">
    <location>
        <position position="168"/>
    </location>
    <ligand>
        <name>Mn(2+)</name>
        <dbReference type="ChEBI" id="CHEBI:29035"/>
    </ligand>
</feature>
<evidence type="ECO:0000256" key="5">
    <source>
        <dbReference type="ARBA" id="ARBA00023027"/>
    </source>
</evidence>
<evidence type="ECO:0000256" key="6">
    <source>
        <dbReference type="ARBA" id="ARBA00023211"/>
    </source>
</evidence>
<dbReference type="GO" id="GO:0005975">
    <property type="term" value="P:carbohydrate metabolic process"/>
    <property type="evidence" value="ECO:0007669"/>
    <property type="project" value="InterPro"/>
</dbReference>
<dbReference type="PANTHER" id="PTHR32092:SF6">
    <property type="entry name" value="ALPHA-GALACTOSIDASE"/>
    <property type="match status" value="1"/>
</dbReference>
<dbReference type="PANTHER" id="PTHR32092">
    <property type="entry name" value="6-PHOSPHO-BETA-GLUCOSIDASE-RELATED"/>
    <property type="match status" value="1"/>
</dbReference>
<comment type="cofactor">
    <cofactor evidence="12">
        <name>NAD(+)</name>
        <dbReference type="ChEBI" id="CHEBI:57540"/>
    </cofactor>
    <text evidence="12">Binds 1 NAD(+) per subunit.</text>
</comment>
<evidence type="ECO:0000259" key="13">
    <source>
        <dbReference type="Pfam" id="PF11975"/>
    </source>
</evidence>
<comment type="caution">
    <text evidence="14">The sequence shown here is derived from an EMBL/GenBank/DDBJ whole genome shotgun (WGS) entry which is preliminary data.</text>
</comment>
<dbReference type="RefSeq" id="WP_075080024.1">
    <property type="nucleotide sequence ID" value="NZ_BDCO01000002.1"/>
</dbReference>
<accession>A0A146GAE5</accession>
<dbReference type="GO" id="GO:0046872">
    <property type="term" value="F:metal ion binding"/>
    <property type="evidence" value="ECO:0007669"/>
    <property type="project" value="UniProtKB-KW"/>
</dbReference>
<evidence type="ECO:0000256" key="2">
    <source>
        <dbReference type="ARBA" id="ARBA00010141"/>
    </source>
</evidence>
<keyword evidence="3 10" id="KW-0479">Metal-binding</keyword>
<evidence type="ECO:0000256" key="9">
    <source>
        <dbReference type="PIRSR" id="PIRSR601088-2"/>
    </source>
</evidence>
<keyword evidence="6 10" id="KW-0464">Manganese</keyword>
<keyword evidence="15" id="KW-1185">Reference proteome</keyword>
<dbReference type="EMBL" id="BDCO01000002">
    <property type="protein sequence ID" value="GAT34391.1"/>
    <property type="molecule type" value="Genomic_DNA"/>
</dbReference>
<comment type="similarity">
    <text evidence="2 12">Belongs to the glycosyl hydrolase 4 family.</text>
</comment>
<evidence type="ECO:0000313" key="15">
    <source>
        <dbReference type="Proteomes" id="UP000076023"/>
    </source>
</evidence>
<feature type="site" description="Increases basicity of active site Tyr" evidence="11">
    <location>
        <position position="109"/>
    </location>
</feature>
<keyword evidence="10" id="KW-0170">Cobalt</keyword>
<gene>
    <name evidence="14" type="ORF">TSACC_22816</name>
</gene>
<dbReference type="Gene3D" id="3.90.1820.10">
    <property type="entry name" value="AglA-like glucosidase"/>
    <property type="match status" value="1"/>
</dbReference>
<proteinExistence type="inferred from homology"/>
<name>A0A146GAE5_TERSA</name>
<dbReference type="AlphaFoldDB" id="A0A146GAE5"/>
<dbReference type="Proteomes" id="UP000076023">
    <property type="component" value="Unassembled WGS sequence"/>
</dbReference>
<evidence type="ECO:0000256" key="1">
    <source>
        <dbReference type="ARBA" id="ARBA00001936"/>
    </source>
</evidence>
<evidence type="ECO:0000256" key="7">
    <source>
        <dbReference type="ARBA" id="ARBA00023277"/>
    </source>
</evidence>
<evidence type="ECO:0000313" key="14">
    <source>
        <dbReference type="EMBL" id="GAT34391.1"/>
    </source>
</evidence>
<keyword evidence="5 12" id="KW-0520">NAD</keyword>
<sequence length="473" mass="53016">MKTPKIVIIGAGSLFFGRQAIWAAANLPGFRGCTLSLVDIDPERLEKITKLAHLVAGPTGAQIESTDDYRTALRGADYVVLSFSRDNTYYRRIECEVGAKYGIRSCSGDTIGPAGIFHAVREFPAILEIAHAVEEICPQAWVINYVNPSAAMGIGLMRHSRVKSIALCDTHHMPAKKESYLELIGEDKSKVDRFDMRIAGVNHFTWMLHARLDGRDVLPEIRDAFARAAVGEIDEGYAKGRFNNYITAQLADVFGAVPTCTGHTKEYFPFYQGRSPIQEKIPPLAVFDCDERDRWTARVWQEIEEYNSGKRPIEEFHASLKSDHAADVIHTMVTGDGRTYFLNLPNANAVEDGGRAVENLPDDAFLELECRFTPEGPRPFKAGRFDYGLRAYQYLALDIHELTIEGIMQRDRDLLVRALSIDPLVNSIATARVVIDELFEREKDALLDWPEREAAPEPVLTNAPVTRAQLQLY</sequence>
<dbReference type="Pfam" id="PF11975">
    <property type="entry name" value="Glyco_hydro_4C"/>
    <property type="match status" value="1"/>
</dbReference>
<evidence type="ECO:0000256" key="3">
    <source>
        <dbReference type="ARBA" id="ARBA00022723"/>
    </source>
</evidence>
<comment type="cofactor">
    <cofactor evidence="1">
        <name>Mn(2+)</name>
        <dbReference type="ChEBI" id="CHEBI:29035"/>
    </cofactor>
</comment>
<evidence type="ECO:0000256" key="8">
    <source>
        <dbReference type="ARBA" id="ARBA00023295"/>
    </source>
</evidence>
<protein>
    <submittedName>
        <fullName evidence="14">Alpha-galactosidase</fullName>
    </submittedName>
</protein>
<reference evidence="15" key="1">
    <citation type="journal article" date="2017" name="Genome Announc.">
        <title>Draft Genome Sequence of Terrimicrobium sacchariphilum NM-5T, a Facultative Anaerobic Soil Bacterium of the Class Spartobacteria.</title>
        <authorList>
            <person name="Qiu Y.L."/>
            <person name="Tourlousse D.M."/>
            <person name="Matsuura N."/>
            <person name="Ohashi A."/>
            <person name="Sekiguchi Y."/>
        </authorList>
    </citation>
    <scope>NUCLEOTIDE SEQUENCE [LARGE SCALE GENOMIC DNA]</scope>
    <source>
        <strain evidence="15">NM-5</strain>
    </source>
</reference>
<dbReference type="Pfam" id="PF02056">
    <property type="entry name" value="Glyco_hydro_4"/>
    <property type="match status" value="1"/>
</dbReference>
<dbReference type="InterPro" id="IPR001088">
    <property type="entry name" value="Glyco_hydro_4"/>
</dbReference>
<keyword evidence="4 12" id="KW-0378">Hydrolase</keyword>
<dbReference type="GO" id="GO:0016616">
    <property type="term" value="F:oxidoreductase activity, acting on the CH-OH group of donors, NAD or NADP as acceptor"/>
    <property type="evidence" value="ECO:0007669"/>
    <property type="project" value="InterPro"/>
</dbReference>